<dbReference type="EMBL" id="MU273566">
    <property type="protein sequence ID" value="KAI0031819.1"/>
    <property type="molecule type" value="Genomic_DNA"/>
</dbReference>
<evidence type="ECO:0000313" key="2">
    <source>
        <dbReference type="Proteomes" id="UP000814128"/>
    </source>
</evidence>
<comment type="caution">
    <text evidence="1">The sequence shown here is derived from an EMBL/GenBank/DDBJ whole genome shotgun (WGS) entry which is preliminary data.</text>
</comment>
<protein>
    <submittedName>
        <fullName evidence="1">Signal recognition particle receptor beta subunit-domain-containing protein</fullName>
    </submittedName>
</protein>
<accession>A0ACB8QJ04</accession>
<keyword evidence="1" id="KW-0675">Receptor</keyword>
<proteinExistence type="predicted"/>
<sequence length="309" mass="32551">MDPIQPDKPTSEVTFAASSPVLSPAILACASLVLALAILRASSFVPDGPSLYIRLFSLVIAFFLRRKSTSHGNALLVVGPPDAGKTALLSMLVYKQTLPTQASMQTNSSILFLDGCKPMTVIDVPGHPRIRDQFKEHILNAKAVLFVVDASTVSRNGPAVAEYLHRVLSSITSLPPSHTPPSLVILAHKADLLKVGSVASGDAYQLAVNRVRTVLERELEKRRAAKSGAVDMEGLGDGGADNDDAGAGLGGLECSGPSGGVFRFAEWEGGEITFVGSNVKLWERLDVGDEKTGGGKGVSSLVDWLVALP</sequence>
<name>A0ACB8QJ04_9AGAM</name>
<reference evidence="1" key="2">
    <citation type="journal article" date="2022" name="New Phytol.">
        <title>Evolutionary transition to the ectomycorrhizal habit in the genomes of a hyperdiverse lineage of mushroom-forming fungi.</title>
        <authorList>
            <person name="Looney B."/>
            <person name="Miyauchi S."/>
            <person name="Morin E."/>
            <person name="Drula E."/>
            <person name="Courty P.E."/>
            <person name="Kohler A."/>
            <person name="Kuo A."/>
            <person name="LaButti K."/>
            <person name="Pangilinan J."/>
            <person name="Lipzen A."/>
            <person name="Riley R."/>
            <person name="Andreopoulos W."/>
            <person name="He G."/>
            <person name="Johnson J."/>
            <person name="Nolan M."/>
            <person name="Tritt A."/>
            <person name="Barry K.W."/>
            <person name="Grigoriev I.V."/>
            <person name="Nagy L.G."/>
            <person name="Hibbett D."/>
            <person name="Henrissat B."/>
            <person name="Matheny P.B."/>
            <person name="Labbe J."/>
            <person name="Martin F.M."/>
        </authorList>
    </citation>
    <scope>NUCLEOTIDE SEQUENCE</scope>
    <source>
        <strain evidence="1">EC-137</strain>
    </source>
</reference>
<dbReference type="Proteomes" id="UP000814128">
    <property type="component" value="Unassembled WGS sequence"/>
</dbReference>
<organism evidence="1 2">
    <name type="scientific">Vararia minispora EC-137</name>
    <dbReference type="NCBI Taxonomy" id="1314806"/>
    <lineage>
        <taxon>Eukaryota</taxon>
        <taxon>Fungi</taxon>
        <taxon>Dikarya</taxon>
        <taxon>Basidiomycota</taxon>
        <taxon>Agaricomycotina</taxon>
        <taxon>Agaricomycetes</taxon>
        <taxon>Russulales</taxon>
        <taxon>Lachnocladiaceae</taxon>
        <taxon>Vararia</taxon>
    </lineage>
</organism>
<keyword evidence="2" id="KW-1185">Reference proteome</keyword>
<gene>
    <name evidence="1" type="ORF">K488DRAFT_51220</name>
</gene>
<reference evidence="1" key="1">
    <citation type="submission" date="2021-02" db="EMBL/GenBank/DDBJ databases">
        <authorList>
            <consortium name="DOE Joint Genome Institute"/>
            <person name="Ahrendt S."/>
            <person name="Looney B.P."/>
            <person name="Miyauchi S."/>
            <person name="Morin E."/>
            <person name="Drula E."/>
            <person name="Courty P.E."/>
            <person name="Chicoki N."/>
            <person name="Fauchery L."/>
            <person name="Kohler A."/>
            <person name="Kuo A."/>
            <person name="Labutti K."/>
            <person name="Pangilinan J."/>
            <person name="Lipzen A."/>
            <person name="Riley R."/>
            <person name="Andreopoulos W."/>
            <person name="He G."/>
            <person name="Johnson J."/>
            <person name="Barry K.W."/>
            <person name="Grigoriev I.V."/>
            <person name="Nagy L."/>
            <person name="Hibbett D."/>
            <person name="Henrissat B."/>
            <person name="Matheny P.B."/>
            <person name="Labbe J."/>
            <person name="Martin F."/>
        </authorList>
    </citation>
    <scope>NUCLEOTIDE SEQUENCE</scope>
    <source>
        <strain evidence="1">EC-137</strain>
    </source>
</reference>
<evidence type="ECO:0000313" key="1">
    <source>
        <dbReference type="EMBL" id="KAI0031819.1"/>
    </source>
</evidence>